<dbReference type="AlphaFoldDB" id="A0A1Q3D1K6"/>
<evidence type="ECO:0000313" key="5">
    <source>
        <dbReference type="Proteomes" id="UP000187406"/>
    </source>
</evidence>
<sequence>MATEIKAMGIYKRNHQFLYNLILHSLTALSCSLLCSYPYWLPSICSSMKHYMFISLPYMWSSFFNPMCLFIVVNAIVVFLVGESKLGGSHSSPADEVYEEYVERSARHYAVSSFPQKKEEKKLEMNLVDESEKYIVEHKKVKKDQHAKQQVEGNVVEVGEEVDKEKERDGEEEHGYVTDEELNKRIEDFIARVNKQRLLEAK</sequence>
<keyword evidence="5" id="KW-1185">Reference proteome</keyword>
<dbReference type="PANTHER" id="PTHR35762:SF5">
    <property type="entry name" value="DUF4408 DOMAIN-CONTAINING PROTEIN"/>
    <property type="match status" value="1"/>
</dbReference>
<accession>A0A1Q3D1K6</accession>
<dbReference type="Pfam" id="PF14364">
    <property type="entry name" value="DUF4408"/>
    <property type="match status" value="1"/>
</dbReference>
<organism evidence="4 5">
    <name type="scientific">Cephalotus follicularis</name>
    <name type="common">Albany pitcher plant</name>
    <dbReference type="NCBI Taxonomy" id="3775"/>
    <lineage>
        <taxon>Eukaryota</taxon>
        <taxon>Viridiplantae</taxon>
        <taxon>Streptophyta</taxon>
        <taxon>Embryophyta</taxon>
        <taxon>Tracheophyta</taxon>
        <taxon>Spermatophyta</taxon>
        <taxon>Magnoliopsida</taxon>
        <taxon>eudicotyledons</taxon>
        <taxon>Gunneridae</taxon>
        <taxon>Pentapetalae</taxon>
        <taxon>rosids</taxon>
        <taxon>fabids</taxon>
        <taxon>Oxalidales</taxon>
        <taxon>Cephalotaceae</taxon>
        <taxon>Cephalotus</taxon>
    </lineage>
</organism>
<keyword evidence="2" id="KW-0472">Membrane</keyword>
<feature type="compositionally biased region" description="Basic and acidic residues" evidence="1">
    <location>
        <begin position="161"/>
        <end position="179"/>
    </location>
</feature>
<dbReference type="InterPro" id="IPR025520">
    <property type="entry name" value="DUF4408"/>
</dbReference>
<name>A0A1Q3D1K6_CEPFO</name>
<feature type="region of interest" description="Disordered" evidence="1">
    <location>
        <begin position="160"/>
        <end position="179"/>
    </location>
</feature>
<evidence type="ECO:0000256" key="2">
    <source>
        <dbReference type="SAM" id="Phobius"/>
    </source>
</evidence>
<proteinExistence type="predicted"/>
<reference evidence="5" key="1">
    <citation type="submission" date="2016-04" db="EMBL/GenBank/DDBJ databases">
        <title>Cephalotus genome sequencing.</title>
        <authorList>
            <person name="Fukushima K."/>
            <person name="Hasebe M."/>
            <person name="Fang X."/>
        </authorList>
    </citation>
    <scope>NUCLEOTIDE SEQUENCE [LARGE SCALE GENOMIC DNA]</scope>
    <source>
        <strain evidence="5">cv. St1</strain>
    </source>
</reference>
<keyword evidence="2" id="KW-1133">Transmembrane helix</keyword>
<dbReference type="PROSITE" id="PS51257">
    <property type="entry name" value="PROKAR_LIPOPROTEIN"/>
    <property type="match status" value="1"/>
</dbReference>
<dbReference type="OrthoDB" id="781735at2759"/>
<dbReference type="InParanoid" id="A0A1Q3D1K6"/>
<keyword evidence="2" id="KW-0812">Transmembrane</keyword>
<feature type="domain" description="DUF4408" evidence="3">
    <location>
        <begin position="42"/>
        <end position="86"/>
    </location>
</feature>
<comment type="caution">
    <text evidence="4">The sequence shown here is derived from an EMBL/GenBank/DDBJ whole genome shotgun (WGS) entry which is preliminary data.</text>
</comment>
<feature type="transmembrane region" description="Helical" evidence="2">
    <location>
        <begin position="60"/>
        <end position="81"/>
    </location>
</feature>
<dbReference type="PANTHER" id="PTHR35762">
    <property type="entry name" value="TRANSMEMBRANE PROTEIN"/>
    <property type="match status" value="1"/>
</dbReference>
<dbReference type="EMBL" id="BDDD01003867">
    <property type="protein sequence ID" value="GAV86324.1"/>
    <property type="molecule type" value="Genomic_DNA"/>
</dbReference>
<evidence type="ECO:0000313" key="4">
    <source>
        <dbReference type="EMBL" id="GAV86324.1"/>
    </source>
</evidence>
<evidence type="ECO:0000256" key="1">
    <source>
        <dbReference type="SAM" id="MobiDB-lite"/>
    </source>
</evidence>
<protein>
    <submittedName>
        <fullName evidence="4">DUF4408 domain-containing protein</fullName>
    </submittedName>
</protein>
<feature type="transmembrane region" description="Helical" evidence="2">
    <location>
        <begin position="21"/>
        <end position="40"/>
    </location>
</feature>
<evidence type="ECO:0000259" key="3">
    <source>
        <dbReference type="Pfam" id="PF14364"/>
    </source>
</evidence>
<dbReference type="STRING" id="3775.A0A1Q3D1K6"/>
<gene>
    <name evidence="4" type="ORF">CFOL_v3_29756</name>
</gene>
<dbReference type="Proteomes" id="UP000187406">
    <property type="component" value="Unassembled WGS sequence"/>
</dbReference>